<dbReference type="AlphaFoldDB" id="A0A7M4BQA8"/>
<protein>
    <submittedName>
        <fullName evidence="1">Uncharacterized protein</fullName>
    </submittedName>
</protein>
<comment type="caution">
    <text evidence="1">The sequence shown here is derived from an EMBL/GenBank/DDBJ whole genome shotgun (WGS) entry which is preliminary data.</text>
</comment>
<dbReference type="Pfam" id="PF02992">
    <property type="entry name" value="Transposase_21"/>
    <property type="match status" value="1"/>
</dbReference>
<proteinExistence type="predicted"/>
<dbReference type="Proteomes" id="UP000462152">
    <property type="component" value="Unassembled WGS sequence"/>
</dbReference>
<gene>
    <name evidence="1" type="ORF">GMA10_12980</name>
</gene>
<reference evidence="1 2" key="1">
    <citation type="submission" date="2019-12" db="EMBL/GenBank/DDBJ databases">
        <authorList>
            <person name="Li J."/>
            <person name="Shi Y."/>
            <person name="Xu G."/>
            <person name="Xiao D."/>
            <person name="Ran X."/>
        </authorList>
    </citation>
    <scope>NUCLEOTIDE SEQUENCE [LARGE SCALE GENOMIC DNA]</scope>
    <source>
        <strain evidence="1 2">JCM 15915</strain>
    </source>
</reference>
<dbReference type="EMBL" id="WOGT01000021">
    <property type="protein sequence ID" value="MUN56110.1"/>
    <property type="molecule type" value="Genomic_DNA"/>
</dbReference>
<organism evidence="1 2">
    <name type="scientific">Rothia koreensis</name>
    <dbReference type="NCBI Taxonomy" id="592378"/>
    <lineage>
        <taxon>Bacteria</taxon>
        <taxon>Bacillati</taxon>
        <taxon>Actinomycetota</taxon>
        <taxon>Actinomycetes</taxon>
        <taxon>Micrococcales</taxon>
        <taxon>Micrococcaceae</taxon>
        <taxon>Rothia</taxon>
    </lineage>
</organism>
<evidence type="ECO:0000313" key="1">
    <source>
        <dbReference type="EMBL" id="MUN56110.1"/>
    </source>
</evidence>
<name>A0A7M4BQA8_9MICC</name>
<dbReference type="InterPro" id="IPR004242">
    <property type="entry name" value="Transposase_21"/>
</dbReference>
<keyword evidence="2" id="KW-1185">Reference proteome</keyword>
<sequence length="80" mass="9407">MIPGPKQVKNFDTYLEPLVEELQQLWQGVPAFDASETSTRPRSFTLHGICMWTMHDYPGEINARMRICNIGYFVHLFIRY</sequence>
<evidence type="ECO:0000313" key="2">
    <source>
        <dbReference type="Proteomes" id="UP000462152"/>
    </source>
</evidence>
<accession>A0A7M4BQA8</accession>